<feature type="transmembrane region" description="Helical" evidence="2">
    <location>
        <begin position="87"/>
        <end position="107"/>
    </location>
</feature>
<protein>
    <submittedName>
        <fullName evidence="3">Stage II sporulation protein M</fullName>
    </submittedName>
</protein>
<feature type="transmembrane region" description="Helical" evidence="2">
    <location>
        <begin position="153"/>
        <end position="176"/>
    </location>
</feature>
<evidence type="ECO:0000313" key="4">
    <source>
        <dbReference type="Proteomes" id="UP000282323"/>
    </source>
</evidence>
<dbReference type="PANTHER" id="PTHR35337">
    <property type="entry name" value="SLR1478 PROTEIN"/>
    <property type="match status" value="1"/>
</dbReference>
<accession>A0A3N6LVN5</accession>
<keyword evidence="2" id="KW-0472">Membrane</keyword>
<dbReference type="Pfam" id="PF01944">
    <property type="entry name" value="SpoIIM"/>
    <property type="match status" value="1"/>
</dbReference>
<dbReference type="Proteomes" id="UP000282323">
    <property type="component" value="Unassembled WGS sequence"/>
</dbReference>
<keyword evidence="2" id="KW-0812">Transmembrane</keyword>
<evidence type="ECO:0000256" key="2">
    <source>
        <dbReference type="SAM" id="Phobius"/>
    </source>
</evidence>
<feature type="transmembrane region" description="Helical" evidence="2">
    <location>
        <begin position="238"/>
        <end position="257"/>
    </location>
</feature>
<organism evidence="3 4">
    <name type="scientific">Natrarchaeobius chitinivorans</name>
    <dbReference type="NCBI Taxonomy" id="1679083"/>
    <lineage>
        <taxon>Archaea</taxon>
        <taxon>Methanobacteriati</taxon>
        <taxon>Methanobacteriota</taxon>
        <taxon>Stenosarchaea group</taxon>
        <taxon>Halobacteria</taxon>
        <taxon>Halobacteriales</taxon>
        <taxon>Natrialbaceae</taxon>
        <taxon>Natrarchaeobius</taxon>
    </lineage>
</organism>
<keyword evidence="2" id="KW-1133">Transmembrane helix</keyword>
<feature type="transmembrane region" description="Helical" evidence="2">
    <location>
        <begin position="113"/>
        <end position="132"/>
    </location>
</feature>
<name>A0A3N6LVN5_NATCH</name>
<evidence type="ECO:0000313" key="3">
    <source>
        <dbReference type="EMBL" id="RQG94533.1"/>
    </source>
</evidence>
<feature type="compositionally biased region" description="Basic and acidic residues" evidence="1">
    <location>
        <begin position="15"/>
        <end position="40"/>
    </location>
</feature>
<feature type="compositionally biased region" description="Low complexity" evidence="1">
    <location>
        <begin position="57"/>
        <end position="71"/>
    </location>
</feature>
<sequence length="348" mass="36841">MNDDENGDGGGTGDGSDRGGSVRDRPDRDDGSDDESRIRVDPSASEPEHGPNGGGRSASESPSEPSGSSPRLTAGGPDPGPNAVRNWSALLVALAVVSFVTAAATVATHDDPLPVAGVTVLGVAFLAIAFVGRARAPWLLEGLDAARIEHRRYVWFATGLFAFGILVGVALLLAGVNLLELLMELLEEGLFPEFEDEEFELTATFFIVNNSQPFVLSIIGALSLGVLTAVIMLFNGIIVGNVVAAIVGVTGFDYVIVGLAPHGIFELAALFIAAGVGFRLLYRLAERVLGRRDTFLGKPYVLRTLAFVGFAWLLLVLAAFVEAYVTPELLEMLFAERLEAIDDETGMP</sequence>
<feature type="transmembrane region" description="Helical" evidence="2">
    <location>
        <begin position="214"/>
        <end position="233"/>
    </location>
</feature>
<dbReference type="AlphaFoldDB" id="A0A3N6LVN5"/>
<feature type="region of interest" description="Disordered" evidence="1">
    <location>
        <begin position="1"/>
        <end position="80"/>
    </location>
</feature>
<feature type="transmembrane region" description="Helical" evidence="2">
    <location>
        <begin position="302"/>
        <end position="325"/>
    </location>
</feature>
<dbReference type="PANTHER" id="PTHR35337:SF1">
    <property type="entry name" value="SLR1478 PROTEIN"/>
    <property type="match status" value="1"/>
</dbReference>
<dbReference type="RefSeq" id="WP_124195599.1">
    <property type="nucleotide sequence ID" value="NZ_REGA01000008.1"/>
</dbReference>
<dbReference type="EMBL" id="REGA01000008">
    <property type="protein sequence ID" value="RQG94533.1"/>
    <property type="molecule type" value="Genomic_DNA"/>
</dbReference>
<feature type="transmembrane region" description="Helical" evidence="2">
    <location>
        <begin position="263"/>
        <end position="282"/>
    </location>
</feature>
<gene>
    <name evidence="3" type="ORF">EA473_10600</name>
</gene>
<dbReference type="OrthoDB" id="86288at2157"/>
<dbReference type="InterPro" id="IPR002798">
    <property type="entry name" value="SpoIIM-like"/>
</dbReference>
<comment type="caution">
    <text evidence="3">The sequence shown here is derived from an EMBL/GenBank/DDBJ whole genome shotgun (WGS) entry which is preliminary data.</text>
</comment>
<keyword evidence="4" id="KW-1185">Reference proteome</keyword>
<evidence type="ECO:0000256" key="1">
    <source>
        <dbReference type="SAM" id="MobiDB-lite"/>
    </source>
</evidence>
<reference evidence="3 4" key="1">
    <citation type="submission" date="2018-10" db="EMBL/GenBank/DDBJ databases">
        <title>Natrarchaeobius chitinivorans gen. nov., sp. nov., and Natrarchaeobius haloalkaliphilus sp. nov., alkaliphilic, chitin-utilizing haloarchaea from hypersaline alkaline lakes.</title>
        <authorList>
            <person name="Sorokin D.Y."/>
            <person name="Elcheninov A.G."/>
            <person name="Kostrikina N.A."/>
            <person name="Bale N.J."/>
            <person name="Sinninghe Damste J.S."/>
            <person name="Khijniak T.V."/>
            <person name="Kublanov I.V."/>
            <person name="Toshchakov S.V."/>
        </authorList>
    </citation>
    <scope>NUCLEOTIDE SEQUENCE [LARGE SCALE GENOMIC DNA]</scope>
    <source>
        <strain evidence="3 4">AArcht4T</strain>
    </source>
</reference>
<proteinExistence type="predicted"/>